<comment type="similarity">
    <text evidence="1">Belongs to the short-chain dehydrogenases/reductases (SDR) family.</text>
</comment>
<dbReference type="Proteomes" id="UP000035065">
    <property type="component" value="Unassembled WGS sequence"/>
</dbReference>
<proteinExistence type="inferred from homology"/>
<sequence>MSDKRLPGRVAVVIGGASGIGWASAQLMAEHGASVVIADIDGDHAAERAASLGAAARAQRVDVTDESSVEALFTSVSDDFGRCDVVLNCAGGSGIGLVADLDADVWRQTIDLCLTGAFLVVKHAARAMGDGGSIITIASLNARQPGAGFAAYCSAKAGVAMLTEVAALELGPKSIRVNAISPGLVETPLVAGITAVPTIQDDFTENIPLVRNGQPDDIAAAVLYLASEDSSWVTGEVLNVNGGGHLRRYPDILRHLTELQG</sequence>
<dbReference type="PRINTS" id="PR00081">
    <property type="entry name" value="GDHRDH"/>
</dbReference>
<dbReference type="PANTHER" id="PTHR42760">
    <property type="entry name" value="SHORT-CHAIN DEHYDROGENASES/REDUCTASES FAMILY MEMBER"/>
    <property type="match status" value="1"/>
</dbReference>
<dbReference type="STRING" id="644548.SCNU_17732"/>
<dbReference type="InterPro" id="IPR036291">
    <property type="entry name" value="NAD(P)-bd_dom_sf"/>
</dbReference>
<organism evidence="4 5">
    <name type="scientific">Gordonia neofelifaecis NRRL B-59395</name>
    <dbReference type="NCBI Taxonomy" id="644548"/>
    <lineage>
        <taxon>Bacteria</taxon>
        <taxon>Bacillati</taxon>
        <taxon>Actinomycetota</taxon>
        <taxon>Actinomycetes</taxon>
        <taxon>Mycobacteriales</taxon>
        <taxon>Gordoniaceae</taxon>
        <taxon>Gordonia</taxon>
    </lineage>
</organism>
<dbReference type="Pfam" id="PF13561">
    <property type="entry name" value="adh_short_C2"/>
    <property type="match status" value="1"/>
</dbReference>
<dbReference type="CDD" id="cd05233">
    <property type="entry name" value="SDR_c"/>
    <property type="match status" value="1"/>
</dbReference>
<evidence type="ECO:0000256" key="2">
    <source>
        <dbReference type="ARBA" id="ARBA00023002"/>
    </source>
</evidence>
<feature type="domain" description="Ketoreductase" evidence="3">
    <location>
        <begin position="9"/>
        <end position="183"/>
    </location>
</feature>
<dbReference type="RefSeq" id="WP_009680739.1">
    <property type="nucleotide sequence ID" value="NZ_AEUD01000019.1"/>
</dbReference>
<dbReference type="eggNOG" id="COG1028">
    <property type="taxonomic scope" value="Bacteria"/>
</dbReference>
<dbReference type="EMBL" id="AEUD01000019">
    <property type="protein sequence ID" value="EGD53657.1"/>
    <property type="molecule type" value="Genomic_DNA"/>
</dbReference>
<keyword evidence="5" id="KW-1185">Reference proteome</keyword>
<dbReference type="InterPro" id="IPR057326">
    <property type="entry name" value="KR_dom"/>
</dbReference>
<dbReference type="FunFam" id="3.40.50.720:FF:000084">
    <property type="entry name" value="Short-chain dehydrogenase reductase"/>
    <property type="match status" value="1"/>
</dbReference>
<gene>
    <name evidence="4" type="ORF">SCNU_17732</name>
</gene>
<dbReference type="Gene3D" id="3.40.50.720">
    <property type="entry name" value="NAD(P)-binding Rossmann-like Domain"/>
    <property type="match status" value="1"/>
</dbReference>
<dbReference type="GO" id="GO:0016616">
    <property type="term" value="F:oxidoreductase activity, acting on the CH-OH group of donors, NAD or NADP as acceptor"/>
    <property type="evidence" value="ECO:0007669"/>
    <property type="project" value="UniProtKB-ARBA"/>
</dbReference>
<reference evidence="4 5" key="1">
    <citation type="journal article" date="2011" name="J. Bacteriol.">
        <title>Draft Genome Sequence of Gordonia neofelifaecis NRRL B-59395, a Cholesterol-Degrading Actinomycete.</title>
        <authorList>
            <person name="Ge F."/>
            <person name="Li W."/>
            <person name="Chen G."/>
            <person name="Liu Y."/>
            <person name="Zhang G."/>
            <person name="Yong B."/>
            <person name="Wang Q."/>
            <person name="Wang N."/>
            <person name="Huang Z."/>
            <person name="Li W."/>
            <person name="Wang J."/>
            <person name="Wu C."/>
            <person name="Xie Q."/>
            <person name="Liu G."/>
        </authorList>
    </citation>
    <scope>NUCLEOTIDE SEQUENCE [LARGE SCALE GENOMIC DNA]</scope>
    <source>
        <strain evidence="4 5">NRRL B-59395</strain>
    </source>
</reference>
<comment type="caution">
    <text evidence="4">The sequence shown here is derived from an EMBL/GenBank/DDBJ whole genome shotgun (WGS) entry which is preliminary data.</text>
</comment>
<dbReference type="AlphaFoldDB" id="F1YNQ0"/>
<dbReference type="OrthoDB" id="8991930at2"/>
<dbReference type="PROSITE" id="PS00061">
    <property type="entry name" value="ADH_SHORT"/>
    <property type="match status" value="1"/>
</dbReference>
<protein>
    <submittedName>
        <fullName evidence="4">Short-chain dehydrogenase/reductase SDR</fullName>
    </submittedName>
</protein>
<evidence type="ECO:0000313" key="4">
    <source>
        <dbReference type="EMBL" id="EGD53657.1"/>
    </source>
</evidence>
<dbReference type="InterPro" id="IPR020904">
    <property type="entry name" value="Sc_DH/Rdtase_CS"/>
</dbReference>
<dbReference type="SUPFAM" id="SSF51735">
    <property type="entry name" value="NAD(P)-binding Rossmann-fold domains"/>
    <property type="match status" value="1"/>
</dbReference>
<dbReference type="PRINTS" id="PR00080">
    <property type="entry name" value="SDRFAMILY"/>
</dbReference>
<dbReference type="PANTHER" id="PTHR42760:SF133">
    <property type="entry name" value="3-OXOACYL-[ACYL-CARRIER-PROTEIN] REDUCTASE"/>
    <property type="match status" value="1"/>
</dbReference>
<dbReference type="SMART" id="SM00822">
    <property type="entry name" value="PKS_KR"/>
    <property type="match status" value="1"/>
</dbReference>
<evidence type="ECO:0000256" key="1">
    <source>
        <dbReference type="ARBA" id="ARBA00006484"/>
    </source>
</evidence>
<evidence type="ECO:0000313" key="5">
    <source>
        <dbReference type="Proteomes" id="UP000035065"/>
    </source>
</evidence>
<accession>F1YNQ0</accession>
<evidence type="ECO:0000259" key="3">
    <source>
        <dbReference type="SMART" id="SM00822"/>
    </source>
</evidence>
<dbReference type="InterPro" id="IPR002347">
    <property type="entry name" value="SDR_fam"/>
</dbReference>
<name>F1YNQ0_9ACTN</name>
<keyword evidence="2" id="KW-0560">Oxidoreductase</keyword>